<gene>
    <name evidence="4" type="ORF">I4641_01570</name>
</gene>
<evidence type="ECO:0000256" key="1">
    <source>
        <dbReference type="ARBA" id="ARBA00023122"/>
    </source>
</evidence>
<dbReference type="Pfam" id="PF00571">
    <property type="entry name" value="CBS"/>
    <property type="match status" value="2"/>
</dbReference>
<keyword evidence="1 2" id="KW-0129">CBS domain</keyword>
<sequence>MKASDIMTSKVFTIDSLATIMQATKVMEQHKVKTLIVDRASVEDAYGIITQTDIAKAIANAKDPAITYVCEVMTKPCIVVNPDLSIEHIIKLFVQARIRIAPVIKNKLLGIVSLTDIITKTDYLTPEKVKYIYTSRLSELPSDRWRDGEWEVADWEGELENWCSG</sequence>
<comment type="caution">
    <text evidence="4">The sequence shown here is derived from an EMBL/GenBank/DDBJ whole genome shotgun (WGS) entry which is preliminary data.</text>
</comment>
<organism evidence="4 5">
    <name type="scientific">Waterburya agarophytonicola KI4</name>
    <dbReference type="NCBI Taxonomy" id="2874699"/>
    <lineage>
        <taxon>Bacteria</taxon>
        <taxon>Bacillati</taxon>
        <taxon>Cyanobacteriota</taxon>
        <taxon>Cyanophyceae</taxon>
        <taxon>Pleurocapsales</taxon>
        <taxon>Hyellaceae</taxon>
        <taxon>Waterburya</taxon>
        <taxon>Waterburya agarophytonicola</taxon>
    </lineage>
</organism>
<accession>A0A964BLM7</accession>
<dbReference type="InterPro" id="IPR051257">
    <property type="entry name" value="Diverse_CBS-Domain"/>
</dbReference>
<dbReference type="InterPro" id="IPR000644">
    <property type="entry name" value="CBS_dom"/>
</dbReference>
<dbReference type="Proteomes" id="UP000729733">
    <property type="component" value="Unassembled WGS sequence"/>
</dbReference>
<dbReference type="PANTHER" id="PTHR43080:SF2">
    <property type="entry name" value="CBS DOMAIN-CONTAINING PROTEIN"/>
    <property type="match status" value="1"/>
</dbReference>
<dbReference type="PANTHER" id="PTHR43080">
    <property type="entry name" value="CBS DOMAIN-CONTAINING PROTEIN CBSX3, MITOCHONDRIAL"/>
    <property type="match status" value="1"/>
</dbReference>
<dbReference type="Gene3D" id="3.10.580.10">
    <property type="entry name" value="CBS-domain"/>
    <property type="match status" value="1"/>
</dbReference>
<dbReference type="SUPFAM" id="SSF54631">
    <property type="entry name" value="CBS-domain pair"/>
    <property type="match status" value="1"/>
</dbReference>
<reference evidence="4" key="1">
    <citation type="journal article" date="2021" name="Antonie Van Leeuwenhoek">
        <title>Draft genome and description of Waterburya agarophytonicola gen. nov. sp. nov. (Pleurocapsales, Cyanobacteria): a seaweed symbiont.</title>
        <authorList>
            <person name="Bonthond G."/>
            <person name="Shalygin S."/>
            <person name="Bayer T."/>
            <person name="Weinberger F."/>
        </authorList>
    </citation>
    <scope>NUCLEOTIDE SEQUENCE</scope>
    <source>
        <strain evidence="4">KI4</strain>
    </source>
</reference>
<dbReference type="AlphaFoldDB" id="A0A964BLM7"/>
<dbReference type="PROSITE" id="PS51371">
    <property type="entry name" value="CBS"/>
    <property type="match status" value="2"/>
</dbReference>
<feature type="domain" description="CBS" evidence="3">
    <location>
        <begin position="73"/>
        <end position="127"/>
    </location>
</feature>
<name>A0A964BLM7_9CYAN</name>
<dbReference type="InterPro" id="IPR046342">
    <property type="entry name" value="CBS_dom_sf"/>
</dbReference>
<dbReference type="SMART" id="SM00116">
    <property type="entry name" value="CBS"/>
    <property type="match status" value="2"/>
</dbReference>
<proteinExistence type="predicted"/>
<feature type="domain" description="CBS" evidence="3">
    <location>
        <begin position="7"/>
        <end position="64"/>
    </location>
</feature>
<evidence type="ECO:0000259" key="3">
    <source>
        <dbReference type="PROSITE" id="PS51371"/>
    </source>
</evidence>
<protein>
    <submittedName>
        <fullName evidence="4">CBS domain-containing protein</fullName>
    </submittedName>
</protein>
<dbReference type="EMBL" id="JADWDC010000002">
    <property type="protein sequence ID" value="MCC0175668.1"/>
    <property type="molecule type" value="Genomic_DNA"/>
</dbReference>
<dbReference type="RefSeq" id="WP_229638667.1">
    <property type="nucleotide sequence ID" value="NZ_JADWDC010000002.1"/>
</dbReference>
<evidence type="ECO:0000256" key="2">
    <source>
        <dbReference type="PROSITE-ProRule" id="PRU00703"/>
    </source>
</evidence>
<evidence type="ECO:0000313" key="5">
    <source>
        <dbReference type="Proteomes" id="UP000729733"/>
    </source>
</evidence>
<evidence type="ECO:0000313" key="4">
    <source>
        <dbReference type="EMBL" id="MCC0175668.1"/>
    </source>
</evidence>
<keyword evidence="5" id="KW-1185">Reference proteome</keyword>